<accession>A0A0P1AJF4</accession>
<dbReference type="PANTHER" id="PTHR14467:SF0">
    <property type="entry name" value="PROTEIN ARV1"/>
    <property type="match status" value="1"/>
</dbReference>
<name>A0A0P1AJF4_PLAHL</name>
<keyword evidence="10" id="KW-0746">Sphingolipid metabolism</keyword>
<dbReference type="InterPro" id="IPR007290">
    <property type="entry name" value="Arv1"/>
</dbReference>
<evidence type="ECO:0000313" key="12">
    <source>
        <dbReference type="Proteomes" id="UP000054928"/>
    </source>
</evidence>
<keyword evidence="6 10" id="KW-1133">Transmembrane helix</keyword>
<comment type="similarity">
    <text evidence="2 10">Belongs to the ARV1 family.</text>
</comment>
<dbReference type="GO" id="GO:0032541">
    <property type="term" value="C:cortical endoplasmic reticulum"/>
    <property type="evidence" value="ECO:0007669"/>
    <property type="project" value="TreeGrafter"/>
</dbReference>
<dbReference type="PANTHER" id="PTHR14467">
    <property type="entry name" value="ARV1"/>
    <property type="match status" value="1"/>
</dbReference>
<evidence type="ECO:0000256" key="4">
    <source>
        <dbReference type="ARBA" id="ARBA00022692"/>
    </source>
</evidence>
<evidence type="ECO:0000313" key="11">
    <source>
        <dbReference type="EMBL" id="CEG40680.1"/>
    </source>
</evidence>
<keyword evidence="12" id="KW-1185">Reference proteome</keyword>
<feature type="transmembrane region" description="Helical" evidence="10">
    <location>
        <begin position="200"/>
        <end position="220"/>
    </location>
</feature>
<keyword evidence="3 10" id="KW-0813">Transport</keyword>
<keyword evidence="9 10" id="KW-0472">Membrane</keyword>
<feature type="transmembrane region" description="Helical" evidence="10">
    <location>
        <begin position="124"/>
        <end position="147"/>
    </location>
</feature>
<protein>
    <recommendedName>
        <fullName evidence="10">Protein ARV</fullName>
    </recommendedName>
</protein>
<dbReference type="GO" id="GO:0032366">
    <property type="term" value="P:intracellular sterol transport"/>
    <property type="evidence" value="ECO:0007669"/>
    <property type="project" value="UniProtKB-UniRule"/>
</dbReference>
<evidence type="ECO:0000256" key="8">
    <source>
        <dbReference type="ARBA" id="ARBA00023098"/>
    </source>
</evidence>
<dbReference type="GO" id="GO:0005794">
    <property type="term" value="C:Golgi apparatus"/>
    <property type="evidence" value="ECO:0007669"/>
    <property type="project" value="TreeGrafter"/>
</dbReference>
<evidence type="ECO:0000256" key="1">
    <source>
        <dbReference type="ARBA" id="ARBA00004477"/>
    </source>
</evidence>
<evidence type="ECO:0000256" key="3">
    <source>
        <dbReference type="ARBA" id="ARBA00022448"/>
    </source>
</evidence>
<proteinExistence type="inferred from homology"/>
<comment type="function">
    <text evidence="10">Regulates also the sphingolipid metabolism.</text>
</comment>
<evidence type="ECO:0000256" key="9">
    <source>
        <dbReference type="ARBA" id="ARBA00023136"/>
    </source>
</evidence>
<sequence length="264" mass="29531">MHQHLVCVECGSSVEKLVRDYGKGNLRLSICSACNSVVDKYVEYETILLFLDVLLLKPQVYRHVLYNLPAPISTRTILKLFVILAMLDMNIKAYLVDRNAGVTFRLESMYRISDTTTSGIQVGLYLLCLALLENVVYFVSIFCTIWIDPLHRNWRDKILLSEESETIDAAWTRYASAMCISSFGKLFALLTVIWEYHWTFVYVIGALVAVSNGLALQLLLGEGGPAQVKSPYIVALVVLGVIAKSATQLTLFALGNSVLFHVLL</sequence>
<dbReference type="GO" id="GO:0006665">
    <property type="term" value="P:sphingolipid metabolic process"/>
    <property type="evidence" value="ECO:0007669"/>
    <property type="project" value="UniProtKB-UniRule"/>
</dbReference>
<dbReference type="Proteomes" id="UP000054928">
    <property type="component" value="Unassembled WGS sequence"/>
</dbReference>
<keyword evidence="8 10" id="KW-0443">Lipid metabolism</keyword>
<dbReference type="GO" id="GO:0016125">
    <property type="term" value="P:sterol metabolic process"/>
    <property type="evidence" value="ECO:0007669"/>
    <property type="project" value="UniProtKB-UniRule"/>
</dbReference>
<dbReference type="STRING" id="4781.A0A0P1AJF4"/>
<keyword evidence="4 10" id="KW-0812">Transmembrane</keyword>
<dbReference type="RefSeq" id="XP_024577049.1">
    <property type="nucleotide sequence ID" value="XM_024726365.1"/>
</dbReference>
<dbReference type="EMBL" id="CCYD01000523">
    <property type="protein sequence ID" value="CEG40680.1"/>
    <property type="molecule type" value="Genomic_DNA"/>
</dbReference>
<keyword evidence="7 10" id="KW-0445">Lipid transport</keyword>
<comment type="subcellular location">
    <subcellularLocation>
        <location evidence="1 10">Endoplasmic reticulum membrane</location>
        <topology evidence="1 10">Multi-pass membrane protein</topology>
    </subcellularLocation>
</comment>
<dbReference type="OrthoDB" id="2192830at2759"/>
<dbReference type="GO" id="GO:0005789">
    <property type="term" value="C:endoplasmic reticulum membrane"/>
    <property type="evidence" value="ECO:0007669"/>
    <property type="project" value="UniProtKB-SubCell"/>
</dbReference>
<evidence type="ECO:0000256" key="5">
    <source>
        <dbReference type="ARBA" id="ARBA00022824"/>
    </source>
</evidence>
<reference evidence="12" key="1">
    <citation type="submission" date="2014-09" db="EMBL/GenBank/DDBJ databases">
        <authorList>
            <person name="Sharma Rahul"/>
            <person name="Thines Marco"/>
        </authorList>
    </citation>
    <scope>NUCLEOTIDE SEQUENCE [LARGE SCALE GENOMIC DNA]</scope>
</reference>
<evidence type="ECO:0000256" key="2">
    <source>
        <dbReference type="ARBA" id="ARBA00009187"/>
    </source>
</evidence>
<dbReference type="OMA" id="MLDMNVK"/>
<keyword evidence="5 10" id="KW-0256">Endoplasmic reticulum</keyword>
<dbReference type="AlphaFoldDB" id="A0A0P1AJF4"/>
<dbReference type="GeneID" id="36405921"/>
<dbReference type="GO" id="GO:0097036">
    <property type="term" value="P:regulation of plasma membrane sterol distribution"/>
    <property type="evidence" value="ECO:0007669"/>
    <property type="project" value="UniProtKB-UniRule"/>
</dbReference>
<organism evidence="11 12">
    <name type="scientific">Plasmopara halstedii</name>
    <name type="common">Downy mildew of sunflower</name>
    <dbReference type="NCBI Taxonomy" id="4781"/>
    <lineage>
        <taxon>Eukaryota</taxon>
        <taxon>Sar</taxon>
        <taxon>Stramenopiles</taxon>
        <taxon>Oomycota</taxon>
        <taxon>Peronosporomycetes</taxon>
        <taxon>Peronosporales</taxon>
        <taxon>Peronosporaceae</taxon>
        <taxon>Plasmopara</taxon>
    </lineage>
</organism>
<evidence type="ECO:0000256" key="6">
    <source>
        <dbReference type="ARBA" id="ARBA00022989"/>
    </source>
</evidence>
<evidence type="ECO:0000256" key="7">
    <source>
        <dbReference type="ARBA" id="ARBA00023055"/>
    </source>
</evidence>
<feature type="transmembrane region" description="Helical" evidence="10">
    <location>
        <begin position="232"/>
        <end position="254"/>
    </location>
</feature>
<evidence type="ECO:0000256" key="10">
    <source>
        <dbReference type="RuleBase" id="RU368065"/>
    </source>
</evidence>
<dbReference type="Pfam" id="PF04161">
    <property type="entry name" value="Arv1"/>
    <property type="match status" value="1"/>
</dbReference>
<comment type="function">
    <text evidence="10">Mediator of sterol homeostasis involved in sterol uptake, trafficking and distribution into membranes.</text>
</comment>